<dbReference type="SUPFAM" id="SSF46785">
    <property type="entry name" value="Winged helix' DNA-binding domain"/>
    <property type="match status" value="1"/>
</dbReference>
<dbReference type="AlphaFoldDB" id="A0A7G9RY65"/>
<dbReference type="GO" id="GO:0003677">
    <property type="term" value="F:DNA binding"/>
    <property type="evidence" value="ECO:0007669"/>
    <property type="project" value="UniProtKB-KW"/>
</dbReference>
<feature type="domain" description="HTH arsR-type" evidence="4">
    <location>
        <begin position="261"/>
        <end position="355"/>
    </location>
</feature>
<dbReference type="KEGG" id="eio:H9L01_09230"/>
<keyword evidence="1" id="KW-0805">Transcription regulation</keyword>
<dbReference type="Pfam" id="PF01022">
    <property type="entry name" value="HTH_5"/>
    <property type="match status" value="1"/>
</dbReference>
<name>A0A7G9RY65_9FIRM</name>
<evidence type="ECO:0000256" key="2">
    <source>
        <dbReference type="ARBA" id="ARBA00023125"/>
    </source>
</evidence>
<accession>A0A7G9RY65</accession>
<evidence type="ECO:0000259" key="4">
    <source>
        <dbReference type="PROSITE" id="PS50987"/>
    </source>
</evidence>
<dbReference type="PANTHER" id="PTHR33154:SF33">
    <property type="entry name" value="TRANSCRIPTIONAL REPRESSOR SDPR"/>
    <property type="match status" value="1"/>
</dbReference>
<dbReference type="PROSITE" id="PS50987">
    <property type="entry name" value="HTH_ARSR_2"/>
    <property type="match status" value="1"/>
</dbReference>
<dbReference type="PRINTS" id="PR00778">
    <property type="entry name" value="HTHARSR"/>
</dbReference>
<gene>
    <name evidence="5" type="ORF">H9L01_09230</name>
</gene>
<dbReference type="GO" id="GO:0003700">
    <property type="term" value="F:DNA-binding transcription factor activity"/>
    <property type="evidence" value="ECO:0007669"/>
    <property type="project" value="InterPro"/>
</dbReference>
<keyword evidence="2" id="KW-0238">DNA-binding</keyword>
<evidence type="ECO:0000256" key="3">
    <source>
        <dbReference type="ARBA" id="ARBA00023163"/>
    </source>
</evidence>
<evidence type="ECO:0000256" key="1">
    <source>
        <dbReference type="ARBA" id="ARBA00023015"/>
    </source>
</evidence>
<sequence>MNYIQTDLSHIDIALLIEEAYGTDFDQKYSPNQVSFLNENYPNFIERQKNLYEASYEVLKNYSVIQELAEANKLDVFAGILYQFEDTNYENFNYQEFVRNSLKVLLNDVYGGDLNRANLIENDIQKIYQNDTINFDTLLSYIMQLEESDEQCFKIIKYFKATESIYFEFQDIMENLKPIYSEFKTWCMTTYGDLFTQEPDHEAFYQWVDIDSFDQKNHNGIFYDFSVINTKGLVAKIAVNDNSNTYVLYGIFFSKEIRSNYDSIDIEKVKYYFLALGDDKRFRIFEHLMTGEYYLKELAELLELTSPTVSHHMDIFTKAGIVKLREKGKKIYYSINPEAVSLLAQFFAQLEESLRNQHEDVTS</sequence>
<dbReference type="EMBL" id="CP060715">
    <property type="protein sequence ID" value="QNN60540.1"/>
    <property type="molecule type" value="Genomic_DNA"/>
</dbReference>
<evidence type="ECO:0000313" key="5">
    <source>
        <dbReference type="EMBL" id="QNN60540.1"/>
    </source>
</evidence>
<dbReference type="InterPro" id="IPR036388">
    <property type="entry name" value="WH-like_DNA-bd_sf"/>
</dbReference>
<proteinExistence type="predicted"/>
<keyword evidence="3" id="KW-0804">Transcription</keyword>
<protein>
    <submittedName>
        <fullName evidence="5">Winged helix-turn-helix transcriptional regulator</fullName>
    </submittedName>
</protein>
<dbReference type="InterPro" id="IPR011991">
    <property type="entry name" value="ArsR-like_HTH"/>
</dbReference>
<dbReference type="CDD" id="cd00090">
    <property type="entry name" value="HTH_ARSR"/>
    <property type="match status" value="1"/>
</dbReference>
<dbReference type="InterPro" id="IPR051081">
    <property type="entry name" value="HTH_MetalResp_TranReg"/>
</dbReference>
<organism evidence="5 6">
    <name type="scientific">Erysipelothrix inopinata</name>
    <dbReference type="NCBI Taxonomy" id="225084"/>
    <lineage>
        <taxon>Bacteria</taxon>
        <taxon>Bacillati</taxon>
        <taxon>Bacillota</taxon>
        <taxon>Erysipelotrichia</taxon>
        <taxon>Erysipelotrichales</taxon>
        <taxon>Erysipelotrichaceae</taxon>
        <taxon>Erysipelothrix</taxon>
    </lineage>
</organism>
<dbReference type="NCBIfam" id="NF033788">
    <property type="entry name" value="HTH_metalloreg"/>
    <property type="match status" value="1"/>
</dbReference>
<reference evidence="5 6" key="1">
    <citation type="submission" date="2020-08" db="EMBL/GenBank/DDBJ databases">
        <title>Genome sequence of Erysipelothrix inopinata DSM 15511T.</title>
        <authorList>
            <person name="Hyun D.-W."/>
            <person name="Bae J.-W."/>
        </authorList>
    </citation>
    <scope>NUCLEOTIDE SEQUENCE [LARGE SCALE GENOMIC DNA]</scope>
    <source>
        <strain evidence="5 6">DSM 15511</strain>
    </source>
</reference>
<dbReference type="Gene3D" id="1.10.10.10">
    <property type="entry name" value="Winged helix-like DNA-binding domain superfamily/Winged helix DNA-binding domain"/>
    <property type="match status" value="1"/>
</dbReference>
<dbReference type="PANTHER" id="PTHR33154">
    <property type="entry name" value="TRANSCRIPTIONAL REGULATOR, ARSR FAMILY"/>
    <property type="match status" value="1"/>
</dbReference>
<dbReference type="InterPro" id="IPR036390">
    <property type="entry name" value="WH_DNA-bd_sf"/>
</dbReference>
<dbReference type="InterPro" id="IPR001845">
    <property type="entry name" value="HTH_ArsR_DNA-bd_dom"/>
</dbReference>
<dbReference type="RefSeq" id="WP_187533668.1">
    <property type="nucleotide sequence ID" value="NZ_CBCSHU010000010.1"/>
</dbReference>
<keyword evidence="6" id="KW-1185">Reference proteome</keyword>
<dbReference type="SMART" id="SM00418">
    <property type="entry name" value="HTH_ARSR"/>
    <property type="match status" value="1"/>
</dbReference>
<dbReference type="Proteomes" id="UP000515928">
    <property type="component" value="Chromosome"/>
</dbReference>
<evidence type="ECO:0000313" key="6">
    <source>
        <dbReference type="Proteomes" id="UP000515928"/>
    </source>
</evidence>